<gene>
    <name evidence="2" type="ORF">CLV37_10281</name>
</gene>
<dbReference type="RefSeq" id="WP_106207666.1">
    <property type="nucleotide sequence ID" value="NZ_PVZF01000002.1"/>
</dbReference>
<sequence>MQVFVTGASGLIGSAFVPELLAAGHQVLALARSDASAAVLAERGVEVLRGDLGDLDVLRAGARAADAVVHLAFQHDFTDFAGAVAVDRAAIDTLGAALAGTGRPFTIASGTPAVPGRAATEEDFPQVPPPLGGRMDNALATLALADRGVRSSIVRLPRTVHADGGRGGFAGLLVRTARRTGVSGYVADGSARWPAAHVGDVARLFLLALDVPAGTTLHAVGDEGVSVLDTATAIGRGLDVPVQPVEAEALGFLGQLATLDQPASSALTRERFGWEPEGPSLLENLGAGNYVLD</sequence>
<reference evidence="2 3" key="1">
    <citation type="submission" date="2018-03" db="EMBL/GenBank/DDBJ databases">
        <title>Genomic Encyclopedia of Archaeal and Bacterial Type Strains, Phase II (KMG-II): from individual species to whole genera.</title>
        <authorList>
            <person name="Goeker M."/>
        </authorList>
    </citation>
    <scope>NUCLEOTIDE SEQUENCE [LARGE SCALE GENOMIC DNA]</scope>
    <source>
        <strain evidence="2 3">DSM 19711</strain>
    </source>
</reference>
<evidence type="ECO:0000313" key="3">
    <source>
        <dbReference type="Proteomes" id="UP000238083"/>
    </source>
</evidence>
<comment type="caution">
    <text evidence="2">The sequence shown here is derived from an EMBL/GenBank/DDBJ whole genome shotgun (WGS) entry which is preliminary data.</text>
</comment>
<dbReference type="AlphaFoldDB" id="A0A2T0R7J2"/>
<dbReference type="Pfam" id="PF01370">
    <property type="entry name" value="Epimerase"/>
    <property type="match status" value="1"/>
</dbReference>
<dbReference type="SUPFAM" id="SSF51735">
    <property type="entry name" value="NAD(P)-binding Rossmann-fold domains"/>
    <property type="match status" value="1"/>
</dbReference>
<feature type="domain" description="NAD-dependent epimerase/dehydratase" evidence="1">
    <location>
        <begin position="3"/>
        <end position="75"/>
    </location>
</feature>
<dbReference type="PANTHER" id="PTHR48079">
    <property type="entry name" value="PROTEIN YEEZ"/>
    <property type="match status" value="1"/>
</dbReference>
<name>A0A2T0R7J2_9ACTN</name>
<proteinExistence type="predicted"/>
<accession>A0A2T0R7J2</accession>
<dbReference type="InterPro" id="IPR001509">
    <property type="entry name" value="Epimerase_deHydtase"/>
</dbReference>
<dbReference type="GO" id="GO:0005737">
    <property type="term" value="C:cytoplasm"/>
    <property type="evidence" value="ECO:0007669"/>
    <property type="project" value="TreeGrafter"/>
</dbReference>
<dbReference type="PANTHER" id="PTHR48079:SF6">
    <property type="entry name" value="NAD(P)-BINDING DOMAIN-CONTAINING PROTEIN-RELATED"/>
    <property type="match status" value="1"/>
</dbReference>
<dbReference type="Proteomes" id="UP000238083">
    <property type="component" value="Unassembled WGS sequence"/>
</dbReference>
<organism evidence="2 3">
    <name type="scientific">Kineococcus rhizosphaerae</name>
    <dbReference type="NCBI Taxonomy" id="559628"/>
    <lineage>
        <taxon>Bacteria</taxon>
        <taxon>Bacillati</taxon>
        <taxon>Actinomycetota</taxon>
        <taxon>Actinomycetes</taxon>
        <taxon>Kineosporiales</taxon>
        <taxon>Kineosporiaceae</taxon>
        <taxon>Kineococcus</taxon>
    </lineage>
</organism>
<evidence type="ECO:0000313" key="2">
    <source>
        <dbReference type="EMBL" id="PRY17123.1"/>
    </source>
</evidence>
<dbReference type="GO" id="GO:0004029">
    <property type="term" value="F:aldehyde dehydrogenase (NAD+) activity"/>
    <property type="evidence" value="ECO:0007669"/>
    <property type="project" value="TreeGrafter"/>
</dbReference>
<keyword evidence="3" id="KW-1185">Reference proteome</keyword>
<dbReference type="CDD" id="cd05262">
    <property type="entry name" value="SDR_a7"/>
    <property type="match status" value="1"/>
</dbReference>
<protein>
    <submittedName>
        <fullName evidence="2">Nucleoside-diphosphate-sugar epimerase</fullName>
    </submittedName>
</protein>
<dbReference type="OrthoDB" id="9787292at2"/>
<dbReference type="Gene3D" id="3.40.50.720">
    <property type="entry name" value="NAD(P)-binding Rossmann-like Domain"/>
    <property type="match status" value="1"/>
</dbReference>
<dbReference type="InterPro" id="IPR036291">
    <property type="entry name" value="NAD(P)-bd_dom_sf"/>
</dbReference>
<dbReference type="EMBL" id="PVZF01000002">
    <property type="protein sequence ID" value="PRY17123.1"/>
    <property type="molecule type" value="Genomic_DNA"/>
</dbReference>
<evidence type="ECO:0000259" key="1">
    <source>
        <dbReference type="Pfam" id="PF01370"/>
    </source>
</evidence>
<dbReference type="InterPro" id="IPR051783">
    <property type="entry name" value="NAD(P)-dependent_oxidoreduct"/>
</dbReference>